<organism evidence="1 2">
    <name type="scientific">Paenibacillus azoreducens</name>
    <dbReference type="NCBI Taxonomy" id="116718"/>
    <lineage>
        <taxon>Bacteria</taxon>
        <taxon>Bacillati</taxon>
        <taxon>Bacillota</taxon>
        <taxon>Bacilli</taxon>
        <taxon>Bacillales</taxon>
        <taxon>Paenibacillaceae</taxon>
        <taxon>Paenibacillus</taxon>
    </lineage>
</organism>
<accession>A0A920CQ40</accession>
<dbReference type="AlphaFoldDB" id="A0A920CQ40"/>
<gene>
    <name evidence="1" type="ORF">J34TS1_03740</name>
</gene>
<reference evidence="1 2" key="1">
    <citation type="submission" date="2021-03" db="EMBL/GenBank/DDBJ databases">
        <title>Antimicrobial resistance genes in bacteria isolated from Japanese honey, and their potential for conferring macrolide and lincosamide resistance in the American foulbrood pathogen Paenibacillus larvae.</title>
        <authorList>
            <person name="Okamoto M."/>
            <person name="Kumagai M."/>
            <person name="Kanamori H."/>
            <person name="Takamatsu D."/>
        </authorList>
    </citation>
    <scope>NUCLEOTIDE SEQUENCE [LARGE SCALE GENOMIC DNA]</scope>
    <source>
        <strain evidence="1 2">J34TS1</strain>
    </source>
</reference>
<name>A0A920CQ40_9BACL</name>
<protein>
    <submittedName>
        <fullName evidence="1">Uncharacterized protein</fullName>
    </submittedName>
</protein>
<keyword evidence="2" id="KW-1185">Reference proteome</keyword>
<evidence type="ECO:0000313" key="2">
    <source>
        <dbReference type="Proteomes" id="UP000682811"/>
    </source>
</evidence>
<sequence>MVQLRLEYVQNPVEGWYLSIEMHSAIALLGKFISKFKYIDYIMVIKWVYNCYLT</sequence>
<dbReference type="Proteomes" id="UP000682811">
    <property type="component" value="Unassembled WGS sequence"/>
</dbReference>
<proteinExistence type="predicted"/>
<comment type="caution">
    <text evidence="1">The sequence shown here is derived from an EMBL/GenBank/DDBJ whole genome shotgun (WGS) entry which is preliminary data.</text>
</comment>
<dbReference type="EMBL" id="BORT01000001">
    <property type="protein sequence ID" value="GIO45609.1"/>
    <property type="molecule type" value="Genomic_DNA"/>
</dbReference>
<evidence type="ECO:0000313" key="1">
    <source>
        <dbReference type="EMBL" id="GIO45609.1"/>
    </source>
</evidence>